<dbReference type="InterPro" id="IPR035418">
    <property type="entry name" value="AraC-bd_2"/>
</dbReference>
<reference evidence="5" key="1">
    <citation type="submission" date="2019-09" db="EMBL/GenBank/DDBJ databases">
        <authorList>
            <person name="Teo W.F.A."/>
            <person name="Duangmal K."/>
        </authorList>
    </citation>
    <scope>NUCLEOTIDE SEQUENCE [LARGE SCALE GENOMIC DNA]</scope>
    <source>
        <strain evidence="5">K81G1</strain>
    </source>
</reference>
<gene>
    <name evidence="5" type="ORF">FPZ12_006660</name>
</gene>
<protein>
    <submittedName>
        <fullName evidence="5">AraC family transcriptional regulator</fullName>
    </submittedName>
</protein>
<organism evidence="5 6">
    <name type="scientific">Amycolatopsis acidicola</name>
    <dbReference type="NCBI Taxonomy" id="2596893"/>
    <lineage>
        <taxon>Bacteria</taxon>
        <taxon>Bacillati</taxon>
        <taxon>Actinomycetota</taxon>
        <taxon>Actinomycetes</taxon>
        <taxon>Pseudonocardiales</taxon>
        <taxon>Pseudonocardiaceae</taxon>
        <taxon>Amycolatopsis</taxon>
    </lineage>
</organism>
<keyword evidence="2" id="KW-0238">DNA-binding</keyword>
<evidence type="ECO:0000256" key="1">
    <source>
        <dbReference type="ARBA" id="ARBA00023015"/>
    </source>
</evidence>
<comment type="caution">
    <text evidence="5">The sequence shown here is derived from an EMBL/GenBank/DDBJ whole genome shotgun (WGS) entry which is preliminary data.</text>
</comment>
<dbReference type="Gene3D" id="1.10.10.60">
    <property type="entry name" value="Homeodomain-like"/>
    <property type="match status" value="1"/>
</dbReference>
<evidence type="ECO:0000259" key="4">
    <source>
        <dbReference type="PROSITE" id="PS01124"/>
    </source>
</evidence>
<dbReference type="InterPro" id="IPR018060">
    <property type="entry name" value="HTH_AraC"/>
</dbReference>
<evidence type="ECO:0000256" key="2">
    <source>
        <dbReference type="ARBA" id="ARBA00023125"/>
    </source>
</evidence>
<dbReference type="GO" id="GO:0043565">
    <property type="term" value="F:sequence-specific DNA binding"/>
    <property type="evidence" value="ECO:0007669"/>
    <property type="project" value="InterPro"/>
</dbReference>
<dbReference type="EMBL" id="VMNW02000006">
    <property type="protein sequence ID" value="KAA9164931.1"/>
    <property type="molecule type" value="Genomic_DNA"/>
</dbReference>
<sequence length="379" mass="43206">MISEPDLVKYLPDCQFGVNSATRLRFDFRNSGSGERVRAPWYRPLCRQDFLRPRTAAMEYPLGRHNFLRSNNLEEMQDVLGRIMCPHRLSYLDKPEPLDAVINSFDLGNLVLNYVQYGVPIAVDPGATGDFYALQIPLYGNALVRSGGKTIISTPEIMAVTDPEAPLYMELERSTKLLLVRADWDFANRVLRDLTGGLLPWKLRFDLGLDVSAGRQCQWFTEVVNLVRRADVGGGMLKGPMWVPQLEESMVARLIQLHAHRYSELLATPAMPASQRVFGQVVDKIEAMPEQLHTEGSLASEFDVSSRSLRSAFQRYLETSLFGKLWHVRLHRAHLDLLWATPEETTVPAVAERWGLWEPLFTQRYGENYGETPEQTLRR</sequence>
<feature type="domain" description="HTH araC/xylS-type" evidence="4">
    <location>
        <begin position="279"/>
        <end position="379"/>
    </location>
</feature>
<keyword evidence="3" id="KW-0804">Transcription</keyword>
<keyword evidence="6" id="KW-1185">Reference proteome</keyword>
<dbReference type="PROSITE" id="PS01124">
    <property type="entry name" value="HTH_ARAC_FAMILY_2"/>
    <property type="match status" value="1"/>
</dbReference>
<evidence type="ECO:0000313" key="5">
    <source>
        <dbReference type="EMBL" id="KAA9164931.1"/>
    </source>
</evidence>
<evidence type="ECO:0000256" key="3">
    <source>
        <dbReference type="ARBA" id="ARBA00023163"/>
    </source>
</evidence>
<dbReference type="AlphaFoldDB" id="A0A5N0VJR3"/>
<dbReference type="Pfam" id="PF14525">
    <property type="entry name" value="AraC_binding_2"/>
    <property type="match status" value="1"/>
</dbReference>
<dbReference type="OrthoDB" id="5464689at2"/>
<dbReference type="SMART" id="SM00342">
    <property type="entry name" value="HTH_ARAC"/>
    <property type="match status" value="1"/>
</dbReference>
<keyword evidence="1" id="KW-0805">Transcription regulation</keyword>
<name>A0A5N0VJR3_9PSEU</name>
<dbReference type="GO" id="GO:0003700">
    <property type="term" value="F:DNA-binding transcription factor activity"/>
    <property type="evidence" value="ECO:0007669"/>
    <property type="project" value="InterPro"/>
</dbReference>
<proteinExistence type="predicted"/>
<accession>A0A5N0VJR3</accession>
<dbReference type="PROSITE" id="PS00041">
    <property type="entry name" value="HTH_ARAC_FAMILY_1"/>
    <property type="match status" value="1"/>
</dbReference>
<evidence type="ECO:0000313" key="6">
    <source>
        <dbReference type="Proteomes" id="UP000319769"/>
    </source>
</evidence>
<dbReference type="Proteomes" id="UP000319769">
    <property type="component" value="Unassembled WGS sequence"/>
</dbReference>
<dbReference type="InterPro" id="IPR018062">
    <property type="entry name" value="HTH_AraC-typ_CS"/>
</dbReference>